<feature type="domain" description="Bromo" evidence="10">
    <location>
        <begin position="161"/>
        <end position="231"/>
    </location>
</feature>
<feature type="domain" description="Bromo" evidence="10">
    <location>
        <begin position="42"/>
        <end position="112"/>
    </location>
</feature>
<dbReference type="AlphaFoldDB" id="A0A1Y2FC21"/>
<dbReference type="InterPro" id="IPR036427">
    <property type="entry name" value="Bromodomain-like_sf"/>
</dbReference>
<dbReference type="InterPro" id="IPR037382">
    <property type="entry name" value="Rsc/polybromo"/>
</dbReference>
<dbReference type="EMBL" id="MCFI01000013">
    <property type="protein sequence ID" value="ORY80405.1"/>
    <property type="molecule type" value="Genomic_DNA"/>
</dbReference>
<dbReference type="STRING" id="56484.A0A1Y2FC21"/>
<dbReference type="GO" id="GO:0006368">
    <property type="term" value="P:transcription elongation by RNA polymerase II"/>
    <property type="evidence" value="ECO:0007669"/>
    <property type="project" value="TreeGrafter"/>
</dbReference>
<keyword evidence="7" id="KW-0539">Nucleus</keyword>
<sequence length="250" mass="28501">MNKRIRDDTQAARKKLKTEDGEEPVGDELDALVAAVDGLKHLGRAIAPPFRKLPPKQQYPDYYQLIKKPIAIESIRQNLKQGEYLTLDMLKQDLLQMTNNAKRYNEKGSGLYLDAKLISSLVKTWGGGQAAPSSSDDEAAPLTMKQKIAWILQKLHQVFDGERRLAEIFSVLPDKEMYPDYYKIIKRPISLKEIDKDNKRGNYKNIDKFADDLEQMYTNALTFNEDQSIVAQDARALKELSDKLIADVRA</sequence>
<dbReference type="CDD" id="cd04369">
    <property type="entry name" value="Bromodomain"/>
    <property type="match status" value="2"/>
</dbReference>
<evidence type="ECO:0000256" key="1">
    <source>
        <dbReference type="ARBA" id="ARBA00004123"/>
    </source>
</evidence>
<evidence type="ECO:0000256" key="8">
    <source>
        <dbReference type="PROSITE-ProRule" id="PRU00035"/>
    </source>
</evidence>
<evidence type="ECO:0000256" key="3">
    <source>
        <dbReference type="ARBA" id="ARBA00022853"/>
    </source>
</evidence>
<keyword evidence="5 8" id="KW-0103">Bromodomain</keyword>
<feature type="non-terminal residue" evidence="11">
    <location>
        <position position="250"/>
    </location>
</feature>
<keyword evidence="6" id="KW-0804">Transcription</keyword>
<evidence type="ECO:0000313" key="12">
    <source>
        <dbReference type="Proteomes" id="UP000193685"/>
    </source>
</evidence>
<evidence type="ECO:0000256" key="5">
    <source>
        <dbReference type="ARBA" id="ARBA00023117"/>
    </source>
</evidence>
<proteinExistence type="predicted"/>
<dbReference type="Proteomes" id="UP000193685">
    <property type="component" value="Unassembled WGS sequence"/>
</dbReference>
<evidence type="ECO:0000259" key="10">
    <source>
        <dbReference type="PROSITE" id="PS50014"/>
    </source>
</evidence>
<dbReference type="InterPro" id="IPR001487">
    <property type="entry name" value="Bromodomain"/>
</dbReference>
<keyword evidence="3" id="KW-0156">Chromatin regulator</keyword>
<keyword evidence="12" id="KW-1185">Reference proteome</keyword>
<dbReference type="PRINTS" id="PR00503">
    <property type="entry name" value="BROMODOMAIN"/>
</dbReference>
<evidence type="ECO:0000256" key="9">
    <source>
        <dbReference type="SAM" id="MobiDB-lite"/>
    </source>
</evidence>
<comment type="subcellular location">
    <subcellularLocation>
        <location evidence="1">Nucleus</location>
    </subcellularLocation>
</comment>
<feature type="region of interest" description="Disordered" evidence="9">
    <location>
        <begin position="1"/>
        <end position="24"/>
    </location>
</feature>
<dbReference type="Pfam" id="PF00439">
    <property type="entry name" value="Bromodomain"/>
    <property type="match status" value="2"/>
</dbReference>
<evidence type="ECO:0000313" key="11">
    <source>
        <dbReference type="EMBL" id="ORY80405.1"/>
    </source>
</evidence>
<reference evidence="11 12" key="1">
    <citation type="submission" date="2016-07" db="EMBL/GenBank/DDBJ databases">
        <title>Pervasive Adenine N6-methylation of Active Genes in Fungi.</title>
        <authorList>
            <consortium name="DOE Joint Genome Institute"/>
            <person name="Mondo S.J."/>
            <person name="Dannebaum R.O."/>
            <person name="Kuo R.C."/>
            <person name="Labutti K."/>
            <person name="Haridas S."/>
            <person name="Kuo A."/>
            <person name="Salamov A."/>
            <person name="Ahrendt S.R."/>
            <person name="Lipzen A."/>
            <person name="Sullivan W."/>
            <person name="Andreopoulos W.B."/>
            <person name="Clum A."/>
            <person name="Lindquist E."/>
            <person name="Daum C."/>
            <person name="Ramamoorthy G.K."/>
            <person name="Gryganskyi A."/>
            <person name="Culley D."/>
            <person name="Magnuson J.K."/>
            <person name="James T.Y."/>
            <person name="O'Malley M.A."/>
            <person name="Stajich J.E."/>
            <person name="Spatafora J.W."/>
            <person name="Visel A."/>
            <person name="Grigoriev I.V."/>
        </authorList>
    </citation>
    <scope>NUCLEOTIDE SEQUENCE [LARGE SCALE GENOMIC DNA]</scope>
    <source>
        <strain evidence="11 12">12-1054</strain>
    </source>
</reference>
<dbReference type="Gene3D" id="1.20.920.10">
    <property type="entry name" value="Bromodomain-like"/>
    <property type="match status" value="2"/>
</dbReference>
<dbReference type="PANTHER" id="PTHR16062:SF20">
    <property type="entry name" value="CHROMATIN STRUCTURE-REMODELING COMPLEX SUBUNIT RSC4"/>
    <property type="match status" value="1"/>
</dbReference>
<dbReference type="RefSeq" id="XP_040724293.1">
    <property type="nucleotide sequence ID" value="XM_040867897.1"/>
</dbReference>
<dbReference type="GeneID" id="63784496"/>
<dbReference type="GO" id="GO:0003682">
    <property type="term" value="F:chromatin binding"/>
    <property type="evidence" value="ECO:0007669"/>
    <property type="project" value="TreeGrafter"/>
</dbReference>
<dbReference type="PROSITE" id="PS00633">
    <property type="entry name" value="BROMODOMAIN_1"/>
    <property type="match status" value="2"/>
</dbReference>
<dbReference type="PROSITE" id="PS50014">
    <property type="entry name" value="BROMODOMAIN_2"/>
    <property type="match status" value="2"/>
</dbReference>
<name>A0A1Y2FC21_PROLT</name>
<dbReference type="GO" id="GO:0016586">
    <property type="term" value="C:RSC-type complex"/>
    <property type="evidence" value="ECO:0007669"/>
    <property type="project" value="InterPro"/>
</dbReference>
<comment type="caution">
    <text evidence="11">The sequence shown here is derived from an EMBL/GenBank/DDBJ whole genome shotgun (WGS) entry which is preliminary data.</text>
</comment>
<dbReference type="OMA" id="ICIEDIF"/>
<dbReference type="OrthoDB" id="1742084at2759"/>
<keyword evidence="4" id="KW-0805">Transcription regulation</keyword>
<dbReference type="GO" id="GO:0040029">
    <property type="term" value="P:epigenetic regulation of gene expression"/>
    <property type="evidence" value="ECO:0007669"/>
    <property type="project" value="UniProtKB-ARBA"/>
</dbReference>
<dbReference type="PANTHER" id="PTHR16062">
    <property type="entry name" value="SWI/SNF-RELATED"/>
    <property type="match status" value="1"/>
</dbReference>
<accession>A0A1Y2FC21</accession>
<dbReference type="InterPro" id="IPR018359">
    <property type="entry name" value="Bromodomain_CS"/>
</dbReference>
<protein>
    <submittedName>
        <fullName evidence="11">Bromodomain-containing protein</fullName>
    </submittedName>
</protein>
<dbReference type="SUPFAM" id="SSF47370">
    <property type="entry name" value="Bromodomain"/>
    <property type="match status" value="2"/>
</dbReference>
<organism evidence="11 12">
    <name type="scientific">Protomyces lactucae-debilis</name>
    <dbReference type="NCBI Taxonomy" id="2754530"/>
    <lineage>
        <taxon>Eukaryota</taxon>
        <taxon>Fungi</taxon>
        <taxon>Dikarya</taxon>
        <taxon>Ascomycota</taxon>
        <taxon>Taphrinomycotina</taxon>
        <taxon>Taphrinomycetes</taxon>
        <taxon>Taphrinales</taxon>
        <taxon>Protomycetaceae</taxon>
        <taxon>Protomyces</taxon>
    </lineage>
</organism>
<evidence type="ECO:0000256" key="6">
    <source>
        <dbReference type="ARBA" id="ARBA00023163"/>
    </source>
</evidence>
<keyword evidence="2" id="KW-0677">Repeat</keyword>
<feature type="compositionally biased region" description="Basic and acidic residues" evidence="9">
    <location>
        <begin position="1"/>
        <end position="11"/>
    </location>
</feature>
<evidence type="ECO:0000256" key="7">
    <source>
        <dbReference type="ARBA" id="ARBA00023242"/>
    </source>
</evidence>
<evidence type="ECO:0000256" key="4">
    <source>
        <dbReference type="ARBA" id="ARBA00023015"/>
    </source>
</evidence>
<gene>
    <name evidence="11" type="ORF">BCR37DRAFT_349099</name>
</gene>
<evidence type="ECO:0000256" key="2">
    <source>
        <dbReference type="ARBA" id="ARBA00022737"/>
    </source>
</evidence>
<dbReference type="SMART" id="SM00297">
    <property type="entry name" value="BROMO"/>
    <property type="match status" value="2"/>
</dbReference>